<proteinExistence type="predicted"/>
<organism evidence="1 2">
    <name type="scientific">Prorocentrum cordatum</name>
    <dbReference type="NCBI Taxonomy" id="2364126"/>
    <lineage>
        <taxon>Eukaryota</taxon>
        <taxon>Sar</taxon>
        <taxon>Alveolata</taxon>
        <taxon>Dinophyceae</taxon>
        <taxon>Prorocentrales</taxon>
        <taxon>Prorocentraceae</taxon>
        <taxon>Prorocentrum</taxon>
    </lineage>
</organism>
<reference evidence="1" key="1">
    <citation type="submission" date="2023-10" db="EMBL/GenBank/DDBJ databases">
        <authorList>
            <person name="Chen Y."/>
            <person name="Shah S."/>
            <person name="Dougan E. K."/>
            <person name="Thang M."/>
            <person name="Chan C."/>
        </authorList>
    </citation>
    <scope>NUCLEOTIDE SEQUENCE [LARGE SCALE GENOMIC DNA]</scope>
</reference>
<evidence type="ECO:0000313" key="2">
    <source>
        <dbReference type="Proteomes" id="UP001189429"/>
    </source>
</evidence>
<evidence type="ECO:0008006" key="3">
    <source>
        <dbReference type="Google" id="ProtNLM"/>
    </source>
</evidence>
<dbReference type="EMBL" id="CAUYUJ010018837">
    <property type="protein sequence ID" value="CAK0886667.1"/>
    <property type="molecule type" value="Genomic_DNA"/>
</dbReference>
<keyword evidence="2" id="KW-1185">Reference proteome</keyword>
<protein>
    <recommendedName>
        <fullName evidence="3">Apple domain-containing protein</fullName>
    </recommendedName>
</protein>
<dbReference type="Proteomes" id="UP001189429">
    <property type="component" value="Unassembled WGS sequence"/>
</dbReference>
<comment type="caution">
    <text evidence="1">The sequence shown here is derived from an EMBL/GenBank/DDBJ whole genome shotgun (WGS) entry which is preliminary data.</text>
</comment>
<sequence>MTISCAIRAAVAVSIAGALSIRDHAHMRGAHPMIPNLPRTVLQSRSANSTGCGGDLPGYFKIEGMYWQSSYRTGARNITACMQDCGKAQNCVGFSARKGWEPMQDELGARFMQERMRCTLHKGLQMQADHRAVSYTKCQVEGFECENGFQFSHAGTWRAGKQIEDLDDEPLDFCAKACRKDRACVGFTHRETKEGDTYCFHFENEANKVLPRRETGARTYSKCASAVEDSLFLQAPGSEDQQSQALVSTTES</sequence>
<evidence type="ECO:0000313" key="1">
    <source>
        <dbReference type="EMBL" id="CAK0886667.1"/>
    </source>
</evidence>
<accession>A0ABN9WJG7</accession>
<gene>
    <name evidence="1" type="ORF">PCOR1329_LOCUS67961</name>
</gene>
<name>A0ABN9WJG7_9DINO</name>